<dbReference type="InterPro" id="IPR000246">
    <property type="entry name" value="Peptidase_T2"/>
</dbReference>
<evidence type="ECO:0008006" key="13">
    <source>
        <dbReference type="Google" id="ProtNLM"/>
    </source>
</evidence>
<feature type="binding site" evidence="10">
    <location>
        <begin position="203"/>
        <end position="206"/>
    </location>
    <ligand>
        <name>substrate</name>
    </ligand>
</feature>
<dbReference type="InterPro" id="IPR033844">
    <property type="entry name" value="ASRGL1_meta"/>
</dbReference>
<feature type="site" description="Cleavage; by autolysis" evidence="11">
    <location>
        <begin position="174"/>
        <end position="175"/>
    </location>
</feature>
<keyword evidence="4" id="KW-0378">Hydrolase</keyword>
<accession>A0A1B6CCI1</accession>
<feature type="binding site" evidence="10">
    <location>
        <begin position="226"/>
        <end position="229"/>
    </location>
    <ligand>
        <name>substrate</name>
    </ligand>
</feature>
<dbReference type="GO" id="GO:0006508">
    <property type="term" value="P:proteolysis"/>
    <property type="evidence" value="ECO:0007669"/>
    <property type="project" value="UniProtKB-KW"/>
</dbReference>
<evidence type="ECO:0000256" key="3">
    <source>
        <dbReference type="ARBA" id="ARBA00022670"/>
    </source>
</evidence>
<keyword evidence="3" id="KW-0645">Protease</keyword>
<gene>
    <name evidence="12" type="ORF">g.13443</name>
</gene>
<evidence type="ECO:0000256" key="2">
    <source>
        <dbReference type="ARBA" id="ARBA00010872"/>
    </source>
</evidence>
<feature type="active site" description="Nucleophile" evidence="9">
    <location>
        <position position="175"/>
    </location>
</feature>
<proteinExistence type="inferred from homology"/>
<evidence type="ECO:0000256" key="11">
    <source>
        <dbReference type="PIRSR" id="PIRSR600246-3"/>
    </source>
</evidence>
<evidence type="ECO:0000256" key="9">
    <source>
        <dbReference type="PIRSR" id="PIRSR600246-1"/>
    </source>
</evidence>
<dbReference type="AlphaFoldDB" id="A0A1B6CCI1"/>
<evidence type="ECO:0000256" key="6">
    <source>
        <dbReference type="ARBA" id="ARBA00049366"/>
    </source>
</evidence>
<keyword evidence="5" id="KW-0068">Autocatalytic cleavage</keyword>
<evidence type="ECO:0000256" key="10">
    <source>
        <dbReference type="PIRSR" id="PIRSR600246-2"/>
    </source>
</evidence>
<comment type="catalytic activity">
    <reaction evidence="6">
        <text>L-asparagine + H2O = L-aspartate + NH4(+)</text>
        <dbReference type="Rhea" id="RHEA:21016"/>
        <dbReference type="ChEBI" id="CHEBI:15377"/>
        <dbReference type="ChEBI" id="CHEBI:28938"/>
        <dbReference type="ChEBI" id="CHEBI:29991"/>
        <dbReference type="ChEBI" id="CHEBI:58048"/>
        <dbReference type="EC" id="3.5.1.1"/>
    </reaction>
</comment>
<dbReference type="Pfam" id="PF01112">
    <property type="entry name" value="Asparaginase_2"/>
    <property type="match status" value="1"/>
</dbReference>
<reference evidence="12" key="1">
    <citation type="submission" date="2015-12" db="EMBL/GenBank/DDBJ databases">
        <title>De novo transcriptome assembly of four potential Pierce s Disease insect vectors from Arizona vineyards.</title>
        <authorList>
            <person name="Tassone E.E."/>
        </authorList>
    </citation>
    <scope>NUCLEOTIDE SEQUENCE</scope>
</reference>
<comment type="catalytic activity">
    <reaction evidence="1">
        <text>Cleavage of a beta-linked Asp residue from the N-terminus of a polypeptide.</text>
        <dbReference type="EC" id="3.4.19.5"/>
    </reaction>
</comment>
<name>A0A1B6CCI1_9HEMI</name>
<comment type="function">
    <text evidence="7">Has both L-asparaginase and beta-aspartyl peptidase activity. Does not have aspartylglucosaminidase activity and is inactive toward GlcNAc-L-Asn. Likewise, has no activity toward glutamine.</text>
</comment>
<comment type="similarity">
    <text evidence="2">Belongs to the Ntn-hydrolase family.</text>
</comment>
<dbReference type="GO" id="GO:0033345">
    <property type="term" value="P:L-asparagine catabolic process via L-aspartate"/>
    <property type="evidence" value="ECO:0007669"/>
    <property type="project" value="TreeGrafter"/>
</dbReference>
<dbReference type="PANTHER" id="PTHR10188">
    <property type="entry name" value="L-ASPARAGINASE"/>
    <property type="match status" value="1"/>
</dbReference>
<dbReference type="GO" id="GO:0005737">
    <property type="term" value="C:cytoplasm"/>
    <property type="evidence" value="ECO:0007669"/>
    <property type="project" value="TreeGrafter"/>
</dbReference>
<dbReference type="PANTHER" id="PTHR10188:SF41">
    <property type="entry name" value="ISOASPARTYL PEPTIDASE_L-ASPARAGINASE"/>
    <property type="match status" value="1"/>
</dbReference>
<evidence type="ECO:0000256" key="4">
    <source>
        <dbReference type="ARBA" id="ARBA00022801"/>
    </source>
</evidence>
<dbReference type="Gene3D" id="3.60.20.30">
    <property type="entry name" value="(Glycosyl)asparaginase"/>
    <property type="match status" value="1"/>
</dbReference>
<dbReference type="CDD" id="cd04702">
    <property type="entry name" value="ASRGL1_like"/>
    <property type="match status" value="1"/>
</dbReference>
<evidence type="ECO:0000256" key="1">
    <source>
        <dbReference type="ARBA" id="ARBA00000306"/>
    </source>
</evidence>
<dbReference type="GO" id="GO:0008798">
    <property type="term" value="F:beta-aspartyl-peptidase activity"/>
    <property type="evidence" value="ECO:0007669"/>
    <property type="project" value="UniProtKB-EC"/>
</dbReference>
<dbReference type="SUPFAM" id="SSF56235">
    <property type="entry name" value="N-terminal nucleophile aminohydrolases (Ntn hydrolases)"/>
    <property type="match status" value="1"/>
</dbReference>
<evidence type="ECO:0000256" key="7">
    <source>
        <dbReference type="ARBA" id="ARBA00054922"/>
    </source>
</evidence>
<evidence type="ECO:0000256" key="8">
    <source>
        <dbReference type="ARBA" id="ARBA00061780"/>
    </source>
</evidence>
<dbReference type="GO" id="GO:0004067">
    <property type="term" value="F:asparaginase activity"/>
    <property type="evidence" value="ECO:0007669"/>
    <property type="project" value="UniProtKB-EC"/>
</dbReference>
<comment type="subunit">
    <text evidence="8">Heterodimer of an alpha and beta chain produced by autocleavage.</text>
</comment>
<sequence length="314" mass="33115">MTSNVKPLVLVHGGAGDIPESRVQMKLDCVCKAASEGYKVLNKTGCVLDAIVAAVEIMEDDESMNAGKGSVLNLDGEIEMEALICEGRNLNAGSVTLVQNVAHPITLARLVMEKTPHTMLGAEGAKRFAEKMGIPYVQNDQFIIQSAKDALKEFKEHKLDPSRTEIGERPGEKGTVGAIAVDISGHLASATSTGGITGKMKGRIGDTPLLGCGGYADDDIGAVSTTGHGESIMRYNLAQRILSAMNNGQSAQEATKSCCEGMTARVGNSAGAITLSKDGSVGVFFTSKRMAWAYQLGNEIHYGIDAGQHLIMKV</sequence>
<organism evidence="12">
    <name type="scientific">Clastoptera arizonana</name>
    <name type="common">Arizona spittle bug</name>
    <dbReference type="NCBI Taxonomy" id="38151"/>
    <lineage>
        <taxon>Eukaryota</taxon>
        <taxon>Metazoa</taxon>
        <taxon>Ecdysozoa</taxon>
        <taxon>Arthropoda</taxon>
        <taxon>Hexapoda</taxon>
        <taxon>Insecta</taxon>
        <taxon>Pterygota</taxon>
        <taxon>Neoptera</taxon>
        <taxon>Paraneoptera</taxon>
        <taxon>Hemiptera</taxon>
        <taxon>Auchenorrhyncha</taxon>
        <taxon>Cercopoidea</taxon>
        <taxon>Clastopteridae</taxon>
        <taxon>Clastoptera</taxon>
    </lineage>
</organism>
<protein>
    <recommendedName>
        <fullName evidence="13">Isoaspartyl peptidase/L-asparaginase</fullName>
    </recommendedName>
</protein>
<dbReference type="FunFam" id="3.60.20.30:FF:000001">
    <property type="entry name" value="Isoaspartyl peptidase/L-asparaginase"/>
    <property type="match status" value="1"/>
</dbReference>
<dbReference type="EMBL" id="GEDC01026145">
    <property type="protein sequence ID" value="JAS11153.1"/>
    <property type="molecule type" value="Transcribed_RNA"/>
</dbReference>
<evidence type="ECO:0000313" key="12">
    <source>
        <dbReference type="EMBL" id="JAS11153.1"/>
    </source>
</evidence>
<evidence type="ECO:0000256" key="5">
    <source>
        <dbReference type="ARBA" id="ARBA00022813"/>
    </source>
</evidence>
<dbReference type="InterPro" id="IPR029055">
    <property type="entry name" value="Ntn_hydrolases_N"/>
</dbReference>